<accession>A0A9Q0M8D7</accession>
<keyword evidence="3 5" id="KW-1133">Transmembrane helix</keyword>
<feature type="domain" description="Amino acid transporter transmembrane" evidence="6">
    <location>
        <begin position="2"/>
        <end position="313"/>
    </location>
</feature>
<keyword evidence="2 5" id="KW-0812">Transmembrane</keyword>
<protein>
    <recommendedName>
        <fullName evidence="6">Amino acid transporter transmembrane domain-containing protein</fullName>
    </recommendedName>
</protein>
<evidence type="ECO:0000313" key="8">
    <source>
        <dbReference type="Proteomes" id="UP001142055"/>
    </source>
</evidence>
<comment type="caution">
    <text evidence="7">The sequence shown here is derived from an EMBL/GenBank/DDBJ whole genome shotgun (WGS) entry which is preliminary data.</text>
</comment>
<name>A0A9Q0M8D7_BLOTA</name>
<dbReference type="PANTHER" id="PTHR22950:SF652">
    <property type="entry name" value="TRANSMEMBRANE AMINO ACID TRANSPORTER FAMILY PROTEIN"/>
    <property type="match status" value="1"/>
</dbReference>
<dbReference type="EMBL" id="JAPWDV010000002">
    <property type="protein sequence ID" value="KAJ6221221.1"/>
    <property type="molecule type" value="Genomic_DNA"/>
</dbReference>
<evidence type="ECO:0000256" key="3">
    <source>
        <dbReference type="ARBA" id="ARBA00022989"/>
    </source>
</evidence>
<dbReference type="InterPro" id="IPR013057">
    <property type="entry name" value="AA_transpt_TM"/>
</dbReference>
<keyword evidence="4 5" id="KW-0472">Membrane</keyword>
<evidence type="ECO:0000256" key="2">
    <source>
        <dbReference type="ARBA" id="ARBA00022692"/>
    </source>
</evidence>
<evidence type="ECO:0000256" key="1">
    <source>
        <dbReference type="ARBA" id="ARBA00004141"/>
    </source>
</evidence>
<dbReference type="OMA" id="RQFTISI"/>
<gene>
    <name evidence="7" type="ORF">RDWZM_007033</name>
</gene>
<feature type="transmembrane region" description="Helical" evidence="5">
    <location>
        <begin position="72"/>
        <end position="91"/>
    </location>
</feature>
<dbReference type="PANTHER" id="PTHR22950">
    <property type="entry name" value="AMINO ACID TRANSPORTER"/>
    <property type="match status" value="1"/>
</dbReference>
<feature type="transmembrane region" description="Helical" evidence="5">
    <location>
        <begin position="268"/>
        <end position="288"/>
    </location>
</feature>
<reference evidence="7" key="1">
    <citation type="submission" date="2022-12" db="EMBL/GenBank/DDBJ databases">
        <title>Genome assemblies of Blomia tropicalis.</title>
        <authorList>
            <person name="Cui Y."/>
        </authorList>
    </citation>
    <scope>NUCLEOTIDE SEQUENCE</scope>
    <source>
        <tissue evidence="7">Adult mites</tissue>
    </source>
</reference>
<dbReference type="GO" id="GO:0016020">
    <property type="term" value="C:membrane"/>
    <property type="evidence" value="ECO:0007669"/>
    <property type="project" value="UniProtKB-SubCell"/>
</dbReference>
<evidence type="ECO:0000259" key="6">
    <source>
        <dbReference type="Pfam" id="PF01490"/>
    </source>
</evidence>
<feature type="transmembrane region" description="Helical" evidence="5">
    <location>
        <begin position="31"/>
        <end position="52"/>
    </location>
</feature>
<dbReference type="AlphaFoldDB" id="A0A9Q0M8D7"/>
<dbReference type="Pfam" id="PF01490">
    <property type="entry name" value="Aa_trans"/>
    <property type="match status" value="1"/>
</dbReference>
<evidence type="ECO:0000256" key="5">
    <source>
        <dbReference type="SAM" id="Phobius"/>
    </source>
</evidence>
<dbReference type="Proteomes" id="UP001142055">
    <property type="component" value="Chromosome 2"/>
</dbReference>
<feature type="transmembrane region" description="Helical" evidence="5">
    <location>
        <begin position="98"/>
        <end position="119"/>
    </location>
</feature>
<evidence type="ECO:0000256" key="4">
    <source>
        <dbReference type="ARBA" id="ARBA00023136"/>
    </source>
</evidence>
<feature type="transmembrane region" description="Helical" evidence="5">
    <location>
        <begin position="217"/>
        <end position="236"/>
    </location>
</feature>
<feature type="transmembrane region" description="Helical" evidence="5">
    <location>
        <begin position="179"/>
        <end position="197"/>
    </location>
</feature>
<feature type="transmembrane region" description="Helical" evidence="5">
    <location>
        <begin position="294"/>
        <end position="319"/>
    </location>
</feature>
<proteinExistence type="predicted"/>
<keyword evidence="8" id="KW-1185">Reference proteome</keyword>
<sequence length="396" mass="44886">MLILIFCADLHHDTTYHDVLRSMCGKRAQQMAAASIMCTCFGINVTFLVIIGDQFDRLFSTFVGPDFCLTLWFNRNFVIMLIACILIWPICYFKRLDFLRYVSTVGIFAMIYVVFLNVYEYYALKVTPGIIKTEPSNAIEVAASLPVIFFAYQSHEIVLPIYSSMEKPRSKNFIKSSMASLTLLFAIYTLGGTYGYLTFGSRVIADIIQMYDARDPVVVAGIIALIIKMITTYPPLMFCGRGAFEGLYAEWRNLTAEAYIRGEKWRRIIITTLWNIAVLMLAVVTPNITIAIEMLGSLAACNVFVFPGMCMVSLAYRHLNGYYNNLKNDRRILRSLEGTGHWTFIWLTLLVYGLFIILFGCAMFATVFIQVGNDILNHKQEDPAHEAPMCGLHSTL</sequence>
<evidence type="ECO:0000313" key="7">
    <source>
        <dbReference type="EMBL" id="KAJ6221221.1"/>
    </source>
</evidence>
<organism evidence="7 8">
    <name type="scientific">Blomia tropicalis</name>
    <name type="common">Mite</name>
    <dbReference type="NCBI Taxonomy" id="40697"/>
    <lineage>
        <taxon>Eukaryota</taxon>
        <taxon>Metazoa</taxon>
        <taxon>Ecdysozoa</taxon>
        <taxon>Arthropoda</taxon>
        <taxon>Chelicerata</taxon>
        <taxon>Arachnida</taxon>
        <taxon>Acari</taxon>
        <taxon>Acariformes</taxon>
        <taxon>Sarcoptiformes</taxon>
        <taxon>Astigmata</taxon>
        <taxon>Glycyphagoidea</taxon>
        <taxon>Echimyopodidae</taxon>
        <taxon>Blomia</taxon>
    </lineage>
</organism>
<comment type="subcellular location">
    <subcellularLocation>
        <location evidence="1">Membrane</location>
        <topology evidence="1">Multi-pass membrane protein</topology>
    </subcellularLocation>
</comment>
<dbReference type="GO" id="GO:0015179">
    <property type="term" value="F:L-amino acid transmembrane transporter activity"/>
    <property type="evidence" value="ECO:0007669"/>
    <property type="project" value="TreeGrafter"/>
</dbReference>
<feature type="transmembrane region" description="Helical" evidence="5">
    <location>
        <begin position="340"/>
        <end position="369"/>
    </location>
</feature>